<evidence type="ECO:0000313" key="1">
    <source>
        <dbReference type="EMBL" id="CAK9073979.1"/>
    </source>
</evidence>
<comment type="caution">
    <text evidence="1">The sequence shown here is derived from an EMBL/GenBank/DDBJ whole genome shotgun (WGS) entry which is preliminary data.</text>
</comment>
<dbReference type="GO" id="GO:0016301">
    <property type="term" value="F:kinase activity"/>
    <property type="evidence" value="ECO:0007669"/>
    <property type="project" value="UniProtKB-KW"/>
</dbReference>
<reference evidence="1 2" key="1">
    <citation type="submission" date="2024-02" db="EMBL/GenBank/DDBJ databases">
        <authorList>
            <person name="Chen Y."/>
            <person name="Shah S."/>
            <person name="Dougan E. K."/>
            <person name="Thang M."/>
            <person name="Chan C."/>
        </authorList>
    </citation>
    <scope>NUCLEOTIDE SEQUENCE [LARGE SCALE GENOMIC DNA]</scope>
</reference>
<dbReference type="Pfam" id="PF20717">
    <property type="entry name" value="DUF6829"/>
    <property type="match status" value="1"/>
</dbReference>
<accession>A0ABP0PDU1</accession>
<dbReference type="InterPro" id="IPR049232">
    <property type="entry name" value="DUF6829"/>
</dbReference>
<gene>
    <name evidence="1" type="ORF">SCF082_LOCUS36102</name>
</gene>
<keyword evidence="1" id="KW-0808">Transferase</keyword>
<protein>
    <submittedName>
        <fullName evidence="1">Mitogen-activated protein kinase kinase kinase 3</fullName>
    </submittedName>
</protein>
<dbReference type="EMBL" id="CAXAMM010035224">
    <property type="protein sequence ID" value="CAK9073979.1"/>
    <property type="molecule type" value="Genomic_DNA"/>
</dbReference>
<keyword evidence="2" id="KW-1185">Reference proteome</keyword>
<evidence type="ECO:0000313" key="2">
    <source>
        <dbReference type="Proteomes" id="UP001642464"/>
    </source>
</evidence>
<organism evidence="1 2">
    <name type="scientific">Durusdinium trenchii</name>
    <dbReference type="NCBI Taxonomy" id="1381693"/>
    <lineage>
        <taxon>Eukaryota</taxon>
        <taxon>Sar</taxon>
        <taxon>Alveolata</taxon>
        <taxon>Dinophyceae</taxon>
        <taxon>Suessiales</taxon>
        <taxon>Symbiodiniaceae</taxon>
        <taxon>Durusdinium</taxon>
    </lineage>
</organism>
<feature type="non-terminal residue" evidence="1">
    <location>
        <position position="1"/>
    </location>
</feature>
<dbReference type="Proteomes" id="UP001642464">
    <property type="component" value="Unassembled WGS sequence"/>
</dbReference>
<proteinExistence type="predicted"/>
<name>A0ABP0PDU1_9DINO</name>
<sequence length="653" mass="74037">RSFPGLKTLYDILEVHAEVRHPYDQRWDVLGLPGAFDFTYLRKNEVAGQTEVVVTRWGWVVPTGQNYVLRPPSLFDKKEDASIVEVDKAGQVSPPGMLPVHGSNELLVSRVLEGKTTDWAKARRAAEMIRSPEYTTKDFYEDMVAAFPELRLYSVVRVSEVRNDHNLVMSTSANRSGADEFQRTTGALFCIFWLMRQHLDGRECFCFGLDHEWKNAKEIMRHVPGKEAEFQRRMSFYEQANWSAIEDLMRGAGLLTKQGHDVERTLAMLVLMTIHDIMKLDILRPTVLMNEFCGYKSGEVIGDHDIALSYVLERCPEALPSFAGLLPELQECIRFTHCKLDYNMGWLVQGEAHPGALFRAFRQVILERPKETSSKDVAFYFVHWFADLAGAEASPLTGCEKFVLKFPLHVLSSFIDSFPVVWKLGPLTETQVFEEYLIWRWENMPTSLGVRPSGTGAVAQMRLVLMAQGDSVEILRQFKQLPKSDANILTKELAITGCPGQSYSCDDSREVRGPAILVYYAPALMQKAGRKNPYGALRILAEVFRQARALWPLSDSDAEKTVLLRIDVLKELETADIMEPPSGIQFLLQRNSLYDGQVKIATHQELQDRNAATSQVLCFKTSASSLPLQKRRTSLRFMSSFLSFQANPGRDRS</sequence>
<keyword evidence="1" id="KW-0418">Kinase</keyword>